<comment type="caution">
    <text evidence="3">The sequence shown here is derived from an EMBL/GenBank/DDBJ whole genome shotgun (WGS) entry which is preliminary data.</text>
</comment>
<sequence>MDSNPYTSPTSSVDTRATTSPPSNTIAWLGRIASVALSVLGAMHLAVVLVAPRDSITLSGMLEITDSTTIVSFKLVYTGLLFLSVVSYARNYRTLAFVLSVSLASVTACAVLRSLVVDYRPSFYEWYAGETITVIASISLAIAAAWPRSPKIAA</sequence>
<dbReference type="Proteomes" id="UP000320176">
    <property type="component" value="Unassembled WGS sequence"/>
</dbReference>
<dbReference type="EMBL" id="SJPN01000001">
    <property type="protein sequence ID" value="TWU07515.1"/>
    <property type="molecule type" value="Genomic_DNA"/>
</dbReference>
<keyword evidence="2" id="KW-0472">Membrane</keyword>
<proteinExistence type="predicted"/>
<evidence type="ECO:0000256" key="1">
    <source>
        <dbReference type="SAM" id="MobiDB-lite"/>
    </source>
</evidence>
<protein>
    <recommendedName>
        <fullName evidence="5">DUF4345 domain-containing protein</fullName>
    </recommendedName>
</protein>
<keyword evidence="2" id="KW-1133">Transmembrane helix</keyword>
<keyword evidence="4" id="KW-1185">Reference proteome</keyword>
<accession>A0A5C6B5E7</accession>
<dbReference type="AlphaFoldDB" id="A0A5C6B5E7"/>
<feature type="transmembrane region" description="Helical" evidence="2">
    <location>
        <begin position="71"/>
        <end position="89"/>
    </location>
</feature>
<organism evidence="3 4">
    <name type="scientific">Stieleria varia</name>
    <dbReference type="NCBI Taxonomy" id="2528005"/>
    <lineage>
        <taxon>Bacteria</taxon>
        <taxon>Pseudomonadati</taxon>
        <taxon>Planctomycetota</taxon>
        <taxon>Planctomycetia</taxon>
        <taxon>Pirellulales</taxon>
        <taxon>Pirellulaceae</taxon>
        <taxon>Stieleria</taxon>
    </lineage>
</organism>
<evidence type="ECO:0008006" key="5">
    <source>
        <dbReference type="Google" id="ProtNLM"/>
    </source>
</evidence>
<evidence type="ECO:0000313" key="3">
    <source>
        <dbReference type="EMBL" id="TWU07515.1"/>
    </source>
</evidence>
<keyword evidence="2" id="KW-0812">Transmembrane</keyword>
<evidence type="ECO:0000313" key="4">
    <source>
        <dbReference type="Proteomes" id="UP000320176"/>
    </source>
</evidence>
<gene>
    <name evidence="3" type="ORF">Pla52n_00880</name>
</gene>
<feature type="transmembrane region" description="Helical" evidence="2">
    <location>
        <begin position="95"/>
        <end position="115"/>
    </location>
</feature>
<evidence type="ECO:0000256" key="2">
    <source>
        <dbReference type="SAM" id="Phobius"/>
    </source>
</evidence>
<name>A0A5C6B5E7_9BACT</name>
<reference evidence="3 4" key="1">
    <citation type="submission" date="2019-02" db="EMBL/GenBank/DDBJ databases">
        <title>Deep-cultivation of Planctomycetes and their phenomic and genomic characterization uncovers novel biology.</title>
        <authorList>
            <person name="Wiegand S."/>
            <person name="Jogler M."/>
            <person name="Boedeker C."/>
            <person name="Pinto D."/>
            <person name="Vollmers J."/>
            <person name="Rivas-Marin E."/>
            <person name="Kohn T."/>
            <person name="Peeters S.H."/>
            <person name="Heuer A."/>
            <person name="Rast P."/>
            <person name="Oberbeckmann S."/>
            <person name="Bunk B."/>
            <person name="Jeske O."/>
            <person name="Meyerdierks A."/>
            <person name="Storesund J.E."/>
            <person name="Kallscheuer N."/>
            <person name="Luecker S."/>
            <person name="Lage O.M."/>
            <person name="Pohl T."/>
            <person name="Merkel B.J."/>
            <person name="Hornburger P."/>
            <person name="Mueller R.-W."/>
            <person name="Bruemmer F."/>
            <person name="Labrenz M."/>
            <person name="Spormann A.M."/>
            <person name="Op Den Camp H."/>
            <person name="Overmann J."/>
            <person name="Amann R."/>
            <person name="Jetten M.S.M."/>
            <person name="Mascher T."/>
            <person name="Medema M.H."/>
            <person name="Devos D.P."/>
            <person name="Kaster A.-K."/>
            <person name="Ovreas L."/>
            <person name="Rohde M."/>
            <person name="Galperin M.Y."/>
            <person name="Jogler C."/>
        </authorList>
    </citation>
    <scope>NUCLEOTIDE SEQUENCE [LARGE SCALE GENOMIC DNA]</scope>
    <source>
        <strain evidence="3 4">Pla52n</strain>
    </source>
</reference>
<feature type="transmembrane region" description="Helical" evidence="2">
    <location>
        <begin position="127"/>
        <end position="146"/>
    </location>
</feature>
<feature type="region of interest" description="Disordered" evidence="1">
    <location>
        <begin position="1"/>
        <end position="21"/>
    </location>
</feature>
<feature type="transmembrane region" description="Helical" evidence="2">
    <location>
        <begin position="28"/>
        <end position="51"/>
    </location>
</feature>